<dbReference type="EMBL" id="JBFXLS010000011">
    <property type="protein sequence ID" value="KAL2830865.1"/>
    <property type="molecule type" value="Genomic_DNA"/>
</dbReference>
<dbReference type="Proteomes" id="UP001610335">
    <property type="component" value="Unassembled WGS sequence"/>
</dbReference>
<dbReference type="PANTHER" id="PTHR37534:SF40">
    <property type="entry name" value="ZN(2)-C6 FUNGAL-TYPE DOMAIN-CONTAINING PROTEIN"/>
    <property type="match status" value="1"/>
</dbReference>
<dbReference type="InterPro" id="IPR036864">
    <property type="entry name" value="Zn2-C6_fun-type_DNA-bd_sf"/>
</dbReference>
<comment type="caution">
    <text evidence="6">The sequence shown here is derived from an EMBL/GenBank/DDBJ whole genome shotgun (WGS) entry which is preliminary data.</text>
</comment>
<dbReference type="PROSITE" id="PS50048">
    <property type="entry name" value="ZN2_CY6_FUNGAL_2"/>
    <property type="match status" value="1"/>
</dbReference>
<proteinExistence type="predicted"/>
<accession>A0ABR4ISW7</accession>
<dbReference type="SUPFAM" id="SSF57701">
    <property type="entry name" value="Zn2/Cys6 DNA-binding domain"/>
    <property type="match status" value="1"/>
</dbReference>
<dbReference type="PANTHER" id="PTHR37534">
    <property type="entry name" value="TRANSCRIPTIONAL ACTIVATOR PROTEIN UGA3"/>
    <property type="match status" value="1"/>
</dbReference>
<dbReference type="CDD" id="cd00067">
    <property type="entry name" value="GAL4"/>
    <property type="match status" value="1"/>
</dbReference>
<organism evidence="6 7">
    <name type="scientific">Aspergillus cavernicola</name>
    <dbReference type="NCBI Taxonomy" id="176166"/>
    <lineage>
        <taxon>Eukaryota</taxon>
        <taxon>Fungi</taxon>
        <taxon>Dikarya</taxon>
        <taxon>Ascomycota</taxon>
        <taxon>Pezizomycotina</taxon>
        <taxon>Eurotiomycetes</taxon>
        <taxon>Eurotiomycetidae</taxon>
        <taxon>Eurotiales</taxon>
        <taxon>Aspergillaceae</taxon>
        <taxon>Aspergillus</taxon>
        <taxon>Aspergillus subgen. Nidulantes</taxon>
    </lineage>
</organism>
<evidence type="ECO:0000256" key="3">
    <source>
        <dbReference type="ARBA" id="ARBA00023163"/>
    </source>
</evidence>
<dbReference type="SMART" id="SM00066">
    <property type="entry name" value="GAL4"/>
    <property type="match status" value="1"/>
</dbReference>
<evidence type="ECO:0000256" key="4">
    <source>
        <dbReference type="ARBA" id="ARBA00023242"/>
    </source>
</evidence>
<dbReference type="InterPro" id="IPR001138">
    <property type="entry name" value="Zn2Cys6_DnaBD"/>
</dbReference>
<keyword evidence="3" id="KW-0804">Transcription</keyword>
<dbReference type="Pfam" id="PF00172">
    <property type="entry name" value="Zn_clus"/>
    <property type="match status" value="1"/>
</dbReference>
<keyword evidence="7" id="KW-1185">Reference proteome</keyword>
<gene>
    <name evidence="6" type="ORF">BDW59DRAFT_140899</name>
</gene>
<dbReference type="PROSITE" id="PS00463">
    <property type="entry name" value="ZN2_CY6_FUNGAL_1"/>
    <property type="match status" value="1"/>
</dbReference>
<evidence type="ECO:0000256" key="2">
    <source>
        <dbReference type="ARBA" id="ARBA00023125"/>
    </source>
</evidence>
<keyword evidence="4" id="KW-0539">Nucleus</keyword>
<feature type="domain" description="Zn(2)-C6 fungal-type" evidence="5">
    <location>
        <begin position="53"/>
        <end position="83"/>
    </location>
</feature>
<keyword evidence="2" id="KW-0238">DNA-binding</keyword>
<evidence type="ECO:0000313" key="6">
    <source>
        <dbReference type="EMBL" id="KAL2830865.1"/>
    </source>
</evidence>
<name>A0ABR4ISW7_9EURO</name>
<keyword evidence="1" id="KW-0805">Transcription regulation</keyword>
<sequence length="596" mass="67034">MNSALDSHAFSPSDSDGATLSITPLAVARMSAASDADRESDVSIKKRKRVRTGCFTCRDRHLKCDEALGQCQNCRKSGRPCRRGVRLNFVDTQVVAPPTYITPPTGSSVTFQDDSRTIASEYVDGFERYPPPEQEPLLEDRSQIPAPVHPYSSDPSAMPLFKSAEHNSSRHLSFSNYTELSLVQVFVEKVAPWMDVVDDMEHFTRILPFHALEEPMLYTAFAACAGCHISIGLPETNESMHYSTAVQMLSEYLSDSHHDPALCAIAAVIIEVAEAVALGPVESAKRIQPATPARSLIRECQWNTRTQGLGGACSWLNIVMELLDCLINPERTLTWDPDTWGIDINFTQAQLFTGNEELWTQRMIYICAKVLDFRASNQLGLAGHSAINQRLHDWNLYNEWCDRWLISIPRSMLPLGQLQPWQRSPQSVFPQVWLPERSAIVAQMLYHVTQIILIKTDPLHDCLPEMQHEQQRHAYNVCGITSSDRRSGIPIFSTQLILVAAEFLIEPEAREEVLAILDQMGHTTGLKTQQVKEKLLDTWGRGSSHGHQPPHNSLVPGIVSNEFHTSNPDHDYLTDPFTDSFTESHPYLDHLTYHQL</sequence>
<protein>
    <recommendedName>
        <fullName evidence="5">Zn(2)-C6 fungal-type domain-containing protein</fullName>
    </recommendedName>
</protein>
<evidence type="ECO:0000259" key="5">
    <source>
        <dbReference type="PROSITE" id="PS50048"/>
    </source>
</evidence>
<reference evidence="6 7" key="1">
    <citation type="submission" date="2024-07" db="EMBL/GenBank/DDBJ databases">
        <title>Section-level genome sequencing and comparative genomics of Aspergillus sections Usti and Cavernicolus.</title>
        <authorList>
            <consortium name="Lawrence Berkeley National Laboratory"/>
            <person name="Nybo J.L."/>
            <person name="Vesth T.C."/>
            <person name="Theobald S."/>
            <person name="Frisvad J.C."/>
            <person name="Larsen T.O."/>
            <person name="Kjaerboelling I."/>
            <person name="Rothschild-Mancinelli K."/>
            <person name="Lyhne E.K."/>
            <person name="Kogle M.E."/>
            <person name="Barry K."/>
            <person name="Clum A."/>
            <person name="Na H."/>
            <person name="Ledsgaard L."/>
            <person name="Lin J."/>
            <person name="Lipzen A."/>
            <person name="Kuo A."/>
            <person name="Riley R."/>
            <person name="Mondo S."/>
            <person name="LaButti K."/>
            <person name="Haridas S."/>
            <person name="Pangalinan J."/>
            <person name="Salamov A.A."/>
            <person name="Simmons B.A."/>
            <person name="Magnuson J.K."/>
            <person name="Chen J."/>
            <person name="Drula E."/>
            <person name="Henrissat B."/>
            <person name="Wiebenga A."/>
            <person name="Lubbers R.J."/>
            <person name="Gomes A.C."/>
            <person name="Makela M.R."/>
            <person name="Stajich J."/>
            <person name="Grigoriev I.V."/>
            <person name="Mortensen U.H."/>
            <person name="De vries R.P."/>
            <person name="Baker S.E."/>
            <person name="Andersen M.R."/>
        </authorList>
    </citation>
    <scope>NUCLEOTIDE SEQUENCE [LARGE SCALE GENOMIC DNA]</scope>
    <source>
        <strain evidence="6 7">CBS 600.67</strain>
    </source>
</reference>
<dbReference type="Gene3D" id="4.10.240.10">
    <property type="entry name" value="Zn(2)-C6 fungal-type DNA-binding domain"/>
    <property type="match status" value="1"/>
</dbReference>
<evidence type="ECO:0000256" key="1">
    <source>
        <dbReference type="ARBA" id="ARBA00023015"/>
    </source>
</evidence>
<evidence type="ECO:0000313" key="7">
    <source>
        <dbReference type="Proteomes" id="UP001610335"/>
    </source>
</evidence>